<protein>
    <recommendedName>
        <fullName evidence="4">Type I restriction modification DNA specificity domain-containing protein</fullName>
    </recommendedName>
</protein>
<dbReference type="Gene3D" id="3.90.220.20">
    <property type="entry name" value="DNA methylase specificity domains"/>
    <property type="match status" value="2"/>
</dbReference>
<dbReference type="PANTHER" id="PTHR30408:SF12">
    <property type="entry name" value="TYPE I RESTRICTION ENZYME MJAVIII SPECIFICITY SUBUNIT"/>
    <property type="match status" value="1"/>
</dbReference>
<dbReference type="OrthoDB" id="84651at2157"/>
<dbReference type="AlphaFoldDB" id="A0A2Z2HZV2"/>
<feature type="domain" description="Type I restriction modification DNA specificity" evidence="4">
    <location>
        <begin position="11"/>
        <end position="183"/>
    </location>
</feature>
<name>A0A2Z2HZV2_9EURY</name>
<evidence type="ECO:0000256" key="2">
    <source>
        <dbReference type="ARBA" id="ARBA00022747"/>
    </source>
</evidence>
<evidence type="ECO:0000256" key="1">
    <source>
        <dbReference type="ARBA" id="ARBA00010923"/>
    </source>
</evidence>
<accession>A0A2Z2HZV2</accession>
<reference evidence="6" key="1">
    <citation type="submission" date="2017-02" db="EMBL/GenBank/DDBJ databases">
        <title>Natronthermophilus aegyptiacus gen. nov.,sp. nov., an aerobic, extremely halophilic alkalithermophilic archaeon isolated from the athalassohaline Wadi An Natrun, Egypt.</title>
        <authorList>
            <person name="Zhao B."/>
        </authorList>
    </citation>
    <scope>NUCLEOTIDE SEQUENCE [LARGE SCALE GENOMIC DNA]</scope>
    <source>
        <strain evidence="6">JW/NM-HA 15</strain>
    </source>
</reference>
<evidence type="ECO:0000313" key="6">
    <source>
        <dbReference type="Proteomes" id="UP000250088"/>
    </source>
</evidence>
<gene>
    <name evidence="5" type="ORF">B1756_05920</name>
</gene>
<dbReference type="GO" id="GO:0009307">
    <property type="term" value="P:DNA restriction-modification system"/>
    <property type="evidence" value="ECO:0007669"/>
    <property type="project" value="UniProtKB-KW"/>
</dbReference>
<evidence type="ECO:0000313" key="5">
    <source>
        <dbReference type="EMBL" id="ARS89328.1"/>
    </source>
</evidence>
<dbReference type="PANTHER" id="PTHR30408">
    <property type="entry name" value="TYPE-1 RESTRICTION ENZYME ECOKI SPECIFICITY PROTEIN"/>
    <property type="match status" value="1"/>
</dbReference>
<dbReference type="EMBL" id="CP019893">
    <property type="protein sequence ID" value="ARS89328.1"/>
    <property type="molecule type" value="Genomic_DNA"/>
</dbReference>
<dbReference type="InterPro" id="IPR052021">
    <property type="entry name" value="Type-I_RS_S_subunit"/>
</dbReference>
<keyword evidence="3" id="KW-0238">DNA-binding</keyword>
<comment type="similarity">
    <text evidence="1">Belongs to the type-I restriction system S methylase family.</text>
</comment>
<dbReference type="SUPFAM" id="SSF116734">
    <property type="entry name" value="DNA methylase specificity domain"/>
    <property type="match status" value="2"/>
</dbReference>
<dbReference type="REBASE" id="202757">
    <property type="entry name" value="S.NarHA15ORF5915P"/>
</dbReference>
<dbReference type="Gene3D" id="1.10.287.1120">
    <property type="entry name" value="Bipartite methylase S protein"/>
    <property type="match status" value="1"/>
</dbReference>
<dbReference type="GO" id="GO:0003677">
    <property type="term" value="F:DNA binding"/>
    <property type="evidence" value="ECO:0007669"/>
    <property type="project" value="UniProtKB-KW"/>
</dbReference>
<keyword evidence="6" id="KW-1185">Reference proteome</keyword>
<evidence type="ECO:0000256" key="3">
    <source>
        <dbReference type="ARBA" id="ARBA00023125"/>
    </source>
</evidence>
<dbReference type="RefSeq" id="WP_086887710.1">
    <property type="nucleotide sequence ID" value="NZ_CP019893.1"/>
</dbReference>
<dbReference type="InterPro" id="IPR000055">
    <property type="entry name" value="Restrct_endonuc_typeI_TRD"/>
</dbReference>
<dbReference type="Proteomes" id="UP000250088">
    <property type="component" value="Chromosome"/>
</dbReference>
<keyword evidence="2" id="KW-0680">Restriction system</keyword>
<dbReference type="Pfam" id="PF01420">
    <property type="entry name" value="Methylase_S"/>
    <property type="match status" value="1"/>
</dbReference>
<dbReference type="GeneID" id="32893596"/>
<dbReference type="CDD" id="cd17249">
    <property type="entry name" value="RMtype1_S_EcoR124I-TRD2-CR2_like"/>
    <property type="match status" value="1"/>
</dbReference>
<proteinExistence type="inferred from homology"/>
<evidence type="ECO:0000259" key="4">
    <source>
        <dbReference type="Pfam" id="PF01420"/>
    </source>
</evidence>
<organism evidence="5 6">
    <name type="scientific">Natrarchaeobaculum aegyptiacum</name>
    <dbReference type="NCBI Taxonomy" id="745377"/>
    <lineage>
        <taxon>Archaea</taxon>
        <taxon>Methanobacteriati</taxon>
        <taxon>Methanobacteriota</taxon>
        <taxon>Stenosarchaea group</taxon>
        <taxon>Halobacteria</taxon>
        <taxon>Halobacteriales</taxon>
        <taxon>Natrialbaceae</taxon>
        <taxon>Natrarchaeobaculum</taxon>
    </lineage>
</organism>
<sequence>MNKQWFGSVPTHWESIPLKYLFQFTGGGTPSRSQSAYWDGDIPWVSPKDMKSSEIKDSEEYITQKGLEDSSSSLVPEGSLLIVARSGILKRTIPVAIASQPVAINQDLRALIPTRDDFDVRFIRLFIRGYRDTLLNLWRSKGATVESLDSNEIAATPFPLPPLETQKEIIDFVDHHGSHIDVLIEKKEHMVEKLKEKREAMVTKSVTKGIDSNTEMKETEVEWIGSVPSHWERLRIGSLIEEVKHPVEVSDDEVYQEIGIRSHGKGIFHKDPVTGEEIGNKNVFEVVEKALIFNIVFAWEGAVAVSTEAENEMIASHRFPMYVPRNEEISLEYLKYFFTHGYGQGVLDWNSPGAAGRNRTLNREAMLSEEFWFPPADEQQRIAQHISDNLSKINSLINTIEQGIHLLKEKRQTFVKRAITGRTDLSDWDVSEEMESLV</sequence>
<dbReference type="InterPro" id="IPR044946">
    <property type="entry name" value="Restrct_endonuc_typeI_TRD_sf"/>
</dbReference>
<dbReference type="KEGG" id="naj:B1756_05920"/>